<organism evidence="3 4">
    <name type="scientific">Novacetimonas pomaceti</name>
    <dbReference type="NCBI Taxonomy" id="2021998"/>
    <lineage>
        <taxon>Bacteria</taxon>
        <taxon>Pseudomonadati</taxon>
        <taxon>Pseudomonadota</taxon>
        <taxon>Alphaproteobacteria</taxon>
        <taxon>Acetobacterales</taxon>
        <taxon>Acetobacteraceae</taxon>
        <taxon>Novacetimonas</taxon>
    </lineage>
</organism>
<dbReference type="GO" id="GO:0006302">
    <property type="term" value="P:double-strand break repair"/>
    <property type="evidence" value="ECO:0007669"/>
    <property type="project" value="InterPro"/>
</dbReference>
<dbReference type="GO" id="GO:0005524">
    <property type="term" value="F:ATP binding"/>
    <property type="evidence" value="ECO:0007669"/>
    <property type="project" value="InterPro"/>
</dbReference>
<name>A0A318Q5N8_9PROT</name>
<reference evidence="3 4" key="1">
    <citation type="submission" date="2017-07" db="EMBL/GenBank/DDBJ databases">
        <title>A draft genome sequence of Komagataeibacter sp. T5K1.</title>
        <authorList>
            <person name="Skraban J."/>
            <person name="Cleenwerck I."/>
            <person name="Vandamme P."/>
            <person name="Trcek J."/>
        </authorList>
    </citation>
    <scope>NUCLEOTIDE SEQUENCE [LARGE SCALE GENOMIC DNA]</scope>
    <source>
        <strain evidence="3 4">T5K1</strain>
    </source>
</reference>
<evidence type="ECO:0008006" key="5">
    <source>
        <dbReference type="Google" id="ProtNLM"/>
    </source>
</evidence>
<dbReference type="InterPro" id="IPR003959">
    <property type="entry name" value="ATPase_AAA_core"/>
</dbReference>
<dbReference type="Pfam" id="PF13304">
    <property type="entry name" value="AAA_21"/>
    <property type="match status" value="1"/>
</dbReference>
<feature type="domain" description="Rad50/SbcC-type AAA" evidence="2">
    <location>
        <begin position="13"/>
        <end position="62"/>
    </location>
</feature>
<evidence type="ECO:0000259" key="2">
    <source>
        <dbReference type="Pfam" id="PF13476"/>
    </source>
</evidence>
<dbReference type="AlphaFoldDB" id="A0A318Q5N8"/>
<dbReference type="GO" id="GO:0016887">
    <property type="term" value="F:ATP hydrolysis activity"/>
    <property type="evidence" value="ECO:0007669"/>
    <property type="project" value="InterPro"/>
</dbReference>
<evidence type="ECO:0000313" key="3">
    <source>
        <dbReference type="EMBL" id="PYD74847.1"/>
    </source>
</evidence>
<proteinExistence type="predicted"/>
<accession>A0A318Q5N8</accession>
<comment type="caution">
    <text evidence="3">The sequence shown here is derived from an EMBL/GenBank/DDBJ whole genome shotgun (WGS) entry which is preliminary data.</text>
</comment>
<evidence type="ECO:0000259" key="1">
    <source>
        <dbReference type="Pfam" id="PF13304"/>
    </source>
</evidence>
<dbReference type="Pfam" id="PF13476">
    <property type="entry name" value="AAA_23"/>
    <property type="match status" value="1"/>
</dbReference>
<dbReference type="InterPro" id="IPR051396">
    <property type="entry name" value="Bact_Antivir_Def_Nuclease"/>
</dbReference>
<dbReference type="SUPFAM" id="SSF52540">
    <property type="entry name" value="P-loop containing nucleoside triphosphate hydrolases"/>
    <property type="match status" value="1"/>
</dbReference>
<gene>
    <name evidence="3" type="ORF">CFR71_12400</name>
</gene>
<dbReference type="InterPro" id="IPR038729">
    <property type="entry name" value="Rad50/SbcC_AAA"/>
</dbReference>
<sequence length="465" mass="50881">MSNTADCHVYLKRLSLTNVRSFGDEQTLDLTTTDGRAARWTLILGDNGVGKTTLLQCLASMCPVLAASPPPKPAGNKQEAPDTINAPPPTFVEPALLRREDAELAALARTGTEVATLSVLLSSGQAFNERTETASEIAFKATIKVADGELVDVTQTKVRIGKAIEPLVVAYGAARHMRYRGSEPFSLHPDTTASLFDPSLELVDAKEILEQLDYGASKGQAGAKILLKHIKEALVRLLPDVKKVSAITLYGPASPGAKGGKVGVQIKTPYGEVPLNELSLGYQTMTAWAIDLAWRLYHQFPEAADPLQMPAIVIIDELDLHLHPRWQRELRESISAAFPNVQFIATAHSPLLAQSYLDTNLAVIREEAGQALIENNPIVNKRWRIDEVVTSALYEVDSAFSPFIGKQLRKRTKLKQKQRLTSAEKNELDKLDKLASEVTPTFDPESERALDVIKRAAAVLDGRQK</sequence>
<protein>
    <recommendedName>
        <fullName evidence="5">AAA+ ATPase domain-containing protein</fullName>
    </recommendedName>
</protein>
<dbReference type="RefSeq" id="WP_110531620.1">
    <property type="nucleotide sequence ID" value="NZ_NOXG01000020.1"/>
</dbReference>
<dbReference type="PANTHER" id="PTHR43581:SF2">
    <property type="entry name" value="EXCINUCLEASE ATPASE SUBUNIT"/>
    <property type="match status" value="1"/>
</dbReference>
<evidence type="ECO:0000313" key="4">
    <source>
        <dbReference type="Proteomes" id="UP000247609"/>
    </source>
</evidence>
<dbReference type="InterPro" id="IPR027417">
    <property type="entry name" value="P-loop_NTPase"/>
</dbReference>
<dbReference type="PANTHER" id="PTHR43581">
    <property type="entry name" value="ATP/GTP PHOSPHATASE"/>
    <property type="match status" value="1"/>
</dbReference>
<feature type="domain" description="ATPase AAA-type core" evidence="1">
    <location>
        <begin position="303"/>
        <end position="352"/>
    </location>
</feature>
<dbReference type="EMBL" id="NOXG01000020">
    <property type="protein sequence ID" value="PYD74847.1"/>
    <property type="molecule type" value="Genomic_DNA"/>
</dbReference>
<dbReference type="Proteomes" id="UP000247609">
    <property type="component" value="Unassembled WGS sequence"/>
</dbReference>
<dbReference type="Gene3D" id="3.40.50.300">
    <property type="entry name" value="P-loop containing nucleotide triphosphate hydrolases"/>
    <property type="match status" value="2"/>
</dbReference>